<accession>A0A1E1VXB6</accession>
<dbReference type="AlphaFoldDB" id="A0A1E1VXB6"/>
<gene>
    <name evidence="1" type="ORF">g.19120</name>
</gene>
<proteinExistence type="predicted"/>
<feature type="non-terminal residue" evidence="1">
    <location>
        <position position="212"/>
    </location>
</feature>
<name>A0A1E1VXB6_PECGO</name>
<dbReference type="EMBL" id="GDQN01011720">
    <property type="protein sequence ID" value="JAT79334.1"/>
    <property type="molecule type" value="Transcribed_RNA"/>
</dbReference>
<sequence>YIRPTILTTTKTTPSCKDVMVVDDFVELLKKKLSTDPMFKEFLKTTTVSTEHFENAYTDAFALVNRIYSSNEKLSTTNKPQERDSVNSTLLVDLVEAVIFRNNEQESSNEITRERLLNKNLKKKYEFNRRKRGDNFQTDYNSGKDTDYIVDHIAPLENFKKSLRSDCSYHKIKYVDLLDKIASDLKVLKLNKRFHCTRNISQKNSFMVILIF</sequence>
<protein>
    <submittedName>
        <fullName evidence="1">Uncharacterized protein</fullName>
    </submittedName>
</protein>
<feature type="non-terminal residue" evidence="1">
    <location>
        <position position="1"/>
    </location>
</feature>
<reference evidence="1" key="1">
    <citation type="submission" date="2015-09" db="EMBL/GenBank/DDBJ databases">
        <title>De novo assembly of Pectinophora gossypiella (Pink Bollworm) gut transcriptome.</title>
        <authorList>
            <person name="Tassone E.E."/>
        </authorList>
    </citation>
    <scope>NUCLEOTIDE SEQUENCE</scope>
</reference>
<organism evidence="1">
    <name type="scientific">Pectinophora gossypiella</name>
    <name type="common">Cotton pink bollworm</name>
    <name type="synonym">Depressaria gossypiella</name>
    <dbReference type="NCBI Taxonomy" id="13191"/>
    <lineage>
        <taxon>Eukaryota</taxon>
        <taxon>Metazoa</taxon>
        <taxon>Ecdysozoa</taxon>
        <taxon>Arthropoda</taxon>
        <taxon>Hexapoda</taxon>
        <taxon>Insecta</taxon>
        <taxon>Pterygota</taxon>
        <taxon>Neoptera</taxon>
        <taxon>Endopterygota</taxon>
        <taxon>Lepidoptera</taxon>
        <taxon>Glossata</taxon>
        <taxon>Ditrysia</taxon>
        <taxon>Gelechioidea</taxon>
        <taxon>Gelechiidae</taxon>
        <taxon>Apatetrinae</taxon>
        <taxon>Pectinophora</taxon>
    </lineage>
</organism>
<evidence type="ECO:0000313" key="1">
    <source>
        <dbReference type="EMBL" id="JAT79334.1"/>
    </source>
</evidence>
<dbReference type="OrthoDB" id="414826at2759"/>